<evidence type="ECO:0000313" key="1">
    <source>
        <dbReference type="EMBL" id="CAD6553478.1"/>
    </source>
</evidence>
<dbReference type="RefSeq" id="WP_201645422.1">
    <property type="nucleotide sequence ID" value="NZ_CAJHCP010000013.1"/>
</dbReference>
<gene>
    <name evidence="1" type="ORF">LMG28140_05296</name>
</gene>
<comment type="caution">
    <text evidence="1">The sequence shown here is derived from an EMBL/GenBank/DDBJ whole genome shotgun (WGS) entry which is preliminary data.</text>
</comment>
<name>A0ABM8P1M5_9BURK</name>
<proteinExistence type="predicted"/>
<dbReference type="EMBL" id="CAJHCP010000013">
    <property type="protein sequence ID" value="CAD6553478.1"/>
    <property type="molecule type" value="Genomic_DNA"/>
</dbReference>
<keyword evidence="2" id="KW-1185">Reference proteome</keyword>
<reference evidence="1 2" key="1">
    <citation type="submission" date="2020-10" db="EMBL/GenBank/DDBJ databases">
        <authorList>
            <person name="Peeters C."/>
        </authorList>
    </citation>
    <scope>NUCLEOTIDE SEQUENCE [LARGE SCALE GENOMIC DNA]</scope>
    <source>
        <strain evidence="1 2">LMG 28140</strain>
    </source>
</reference>
<evidence type="ECO:0000313" key="2">
    <source>
        <dbReference type="Proteomes" id="UP000598032"/>
    </source>
</evidence>
<accession>A0ABM8P1M5</accession>
<dbReference type="SUPFAM" id="SSF53474">
    <property type="entry name" value="alpha/beta-Hydrolases"/>
    <property type="match status" value="1"/>
</dbReference>
<dbReference type="InterPro" id="IPR029058">
    <property type="entry name" value="AB_hydrolase_fold"/>
</dbReference>
<organism evidence="1 2">
    <name type="scientific">Paraburkholderia metrosideri</name>
    <dbReference type="NCBI Taxonomy" id="580937"/>
    <lineage>
        <taxon>Bacteria</taxon>
        <taxon>Pseudomonadati</taxon>
        <taxon>Pseudomonadota</taxon>
        <taxon>Betaproteobacteria</taxon>
        <taxon>Burkholderiales</taxon>
        <taxon>Burkholderiaceae</taxon>
        <taxon>Paraburkholderia</taxon>
    </lineage>
</organism>
<dbReference type="Gene3D" id="3.40.50.1820">
    <property type="entry name" value="alpha/beta hydrolase"/>
    <property type="match status" value="1"/>
</dbReference>
<sequence>MPRGHLRRTRVEFKTIDNVTLRGDFFKAAGDGVPCIVMTQGLSLLKEHYLQNYARKFVEAASLA</sequence>
<dbReference type="Proteomes" id="UP000598032">
    <property type="component" value="Unassembled WGS sequence"/>
</dbReference>
<protein>
    <submittedName>
        <fullName evidence="1">Uncharacterized protein</fullName>
    </submittedName>
</protein>